<accession>A0A7G9Y0J8</accession>
<dbReference type="AlphaFoldDB" id="A0A7G9Y0J8"/>
<dbReference type="InterPro" id="IPR051797">
    <property type="entry name" value="TrmB-like"/>
</dbReference>
<evidence type="ECO:0000313" key="4">
    <source>
        <dbReference type="EMBL" id="QNO48259.1"/>
    </source>
</evidence>
<dbReference type="Pfam" id="PF01978">
    <property type="entry name" value="TrmB"/>
    <property type="match status" value="1"/>
</dbReference>
<dbReference type="EMBL" id="MT630649">
    <property type="protein sequence ID" value="QNO41532.1"/>
    <property type="molecule type" value="Genomic_DNA"/>
</dbReference>
<gene>
    <name evidence="2" type="ORF">ENJCFOFA_00014</name>
    <name evidence="4" type="ORF">FILMCLBC_00005</name>
    <name evidence="3" type="ORF">NBIEPGBJ_00005</name>
</gene>
<dbReference type="PANTHER" id="PTHR34293">
    <property type="entry name" value="HTH-TYPE TRANSCRIPTIONAL REGULATOR TRMBL2"/>
    <property type="match status" value="1"/>
</dbReference>
<reference evidence="2" key="1">
    <citation type="submission" date="2020-06" db="EMBL/GenBank/DDBJ databases">
        <title>Unique genomic features of the anaerobic methanotrophic archaea.</title>
        <authorList>
            <person name="Chadwick G.L."/>
            <person name="Skennerton C.T."/>
            <person name="Laso-Perez R."/>
            <person name="Leu A.O."/>
            <person name="Speth D.R."/>
            <person name="Yu H."/>
            <person name="Morgan-Lang C."/>
            <person name="Hatzenpichler R."/>
            <person name="Goudeau D."/>
            <person name="Malmstrom R."/>
            <person name="Brazelton W.J."/>
            <person name="Woyke T."/>
            <person name="Hallam S.J."/>
            <person name="Tyson G.W."/>
            <person name="Wegener G."/>
            <person name="Boetius A."/>
            <person name="Orphan V."/>
        </authorList>
    </citation>
    <scope>NUCLEOTIDE SEQUENCE</scope>
</reference>
<dbReference type="Gene3D" id="1.10.10.10">
    <property type="entry name" value="Winged helix-like DNA-binding domain superfamily/Winged helix DNA-binding domain"/>
    <property type="match status" value="1"/>
</dbReference>
<organism evidence="2">
    <name type="scientific">Candidatus Methanogaster sp. ANME-2c ERB4</name>
    <dbReference type="NCBI Taxonomy" id="2759911"/>
    <lineage>
        <taxon>Archaea</taxon>
        <taxon>Methanobacteriati</taxon>
        <taxon>Methanobacteriota</taxon>
        <taxon>Stenosarchaea group</taxon>
        <taxon>Methanomicrobia</taxon>
        <taxon>Methanosarcinales</taxon>
        <taxon>ANME-2 cluster</taxon>
        <taxon>Candidatus Methanogasteraceae</taxon>
        <taxon>Candidatus Methanogaster</taxon>
    </lineage>
</organism>
<feature type="domain" description="Transcription regulator TrmB N-terminal" evidence="1">
    <location>
        <begin position="8"/>
        <end position="75"/>
    </location>
</feature>
<dbReference type="CDD" id="cd09124">
    <property type="entry name" value="PLDc_like_TrmB_middle"/>
    <property type="match status" value="1"/>
</dbReference>
<sequence>MKTAVESLRDLGLTEYEAKVYTALVKIRSGTASDIHLVSGIPRSAVYGALNKLEERGTIEVQSSKPMRYRAVPPEIALGKLKDNFIAESENALAALEEIYQTQKMGVREEAIWTISGIKNVSDKIIEMIMGAQNDIIFAASYPSFHEIAKTYPIFKNIKDVLVDKIEQGVTVRVTGLRSEGLYDIANDTPGAIIRAFPTDKSSTGGGILIIDGTEVLIAIMSENADTGMYDLMAIYTEGVGAASIFKHFVETEWDASVAI</sequence>
<name>A0A7G9Y0J8_9EURY</name>
<proteinExistence type="predicted"/>
<dbReference type="EMBL" id="MT631316">
    <property type="protein sequence ID" value="QNO48259.1"/>
    <property type="molecule type" value="Genomic_DNA"/>
</dbReference>
<dbReference type="EMBL" id="MT630689">
    <property type="protein sequence ID" value="QNO41940.1"/>
    <property type="molecule type" value="Genomic_DNA"/>
</dbReference>
<dbReference type="PANTHER" id="PTHR34293:SF1">
    <property type="entry name" value="HTH-TYPE TRANSCRIPTIONAL REGULATOR TRMBL2"/>
    <property type="match status" value="1"/>
</dbReference>
<dbReference type="InterPro" id="IPR036390">
    <property type="entry name" value="WH_DNA-bd_sf"/>
</dbReference>
<evidence type="ECO:0000313" key="2">
    <source>
        <dbReference type="EMBL" id="QNO41532.1"/>
    </source>
</evidence>
<evidence type="ECO:0000313" key="3">
    <source>
        <dbReference type="EMBL" id="QNO41940.1"/>
    </source>
</evidence>
<dbReference type="SUPFAM" id="SSF46785">
    <property type="entry name" value="Winged helix' DNA-binding domain"/>
    <property type="match status" value="1"/>
</dbReference>
<dbReference type="InterPro" id="IPR036388">
    <property type="entry name" value="WH-like_DNA-bd_sf"/>
</dbReference>
<dbReference type="InterPro" id="IPR002831">
    <property type="entry name" value="Tscrpt_reg_TrmB_N"/>
</dbReference>
<evidence type="ECO:0000259" key="1">
    <source>
        <dbReference type="Pfam" id="PF01978"/>
    </source>
</evidence>
<protein>
    <recommendedName>
        <fullName evidence="1">Transcription regulator TrmB N-terminal domain-containing protein</fullName>
    </recommendedName>
</protein>